<gene>
    <name evidence="3" type="ORF">J8N05_46425</name>
</gene>
<dbReference type="AlphaFoldDB" id="A0A940Y4R5"/>
<feature type="domain" description="Multi-ubiquitin" evidence="2">
    <location>
        <begin position="20"/>
        <end position="82"/>
    </location>
</feature>
<reference evidence="3 4" key="1">
    <citation type="submission" date="2021-04" db="EMBL/GenBank/DDBJ databases">
        <authorList>
            <person name="Tang X."/>
            <person name="Zhou X."/>
            <person name="Chen X."/>
            <person name="Cernava T."/>
            <person name="Zhang C."/>
        </authorList>
    </citation>
    <scope>NUCLEOTIDE SEQUENCE [LARGE SCALE GENOMIC DNA]</scope>
    <source>
        <strain evidence="3 4">BH-SS-21</strain>
        <plasmid evidence="3">p2</plasmid>
    </source>
</reference>
<evidence type="ECO:0000313" key="3">
    <source>
        <dbReference type="EMBL" id="MBQ0855601.1"/>
    </source>
</evidence>
<feature type="compositionally biased region" description="Basic and acidic residues" evidence="1">
    <location>
        <begin position="1"/>
        <end position="10"/>
    </location>
</feature>
<keyword evidence="4" id="KW-1185">Reference proteome</keyword>
<protein>
    <submittedName>
        <fullName evidence="3">Multiubiquitin domain-containing protein</fullName>
    </submittedName>
</protein>
<evidence type="ECO:0000256" key="1">
    <source>
        <dbReference type="SAM" id="MobiDB-lite"/>
    </source>
</evidence>
<organism evidence="3 4">
    <name type="scientific">Streptomyces liliiviolaceus</name>
    <dbReference type="NCBI Taxonomy" id="2823109"/>
    <lineage>
        <taxon>Bacteria</taxon>
        <taxon>Bacillati</taxon>
        <taxon>Actinomycetota</taxon>
        <taxon>Actinomycetes</taxon>
        <taxon>Kitasatosporales</taxon>
        <taxon>Streptomycetaceae</taxon>
        <taxon>Streptomyces</taxon>
    </lineage>
</organism>
<name>A0A940Y4R5_9ACTN</name>
<evidence type="ECO:0000313" key="4">
    <source>
        <dbReference type="Proteomes" id="UP000677413"/>
    </source>
</evidence>
<proteinExistence type="predicted"/>
<dbReference type="Proteomes" id="UP000677413">
    <property type="component" value="Unassembled WGS sequence"/>
</dbReference>
<dbReference type="InterPro" id="IPR027802">
    <property type="entry name" value="Multi-ubiquitin_dom"/>
</dbReference>
<dbReference type="Pfam" id="PF14452">
    <property type="entry name" value="Multi_ubiq"/>
    <property type="match status" value="1"/>
</dbReference>
<sequence length="89" mass="9927">MEVWQRRDARTPPPRTIPVSINNQTVQLPEREMTGLEIKQAAAAQGLPIDTGFQLSVKHGHRYNIVGDTDTVGIHRNLEFLAVPPDDNS</sequence>
<feature type="region of interest" description="Disordered" evidence="1">
    <location>
        <begin position="1"/>
        <end position="20"/>
    </location>
</feature>
<geneLocation type="plasmid" evidence="3">
    <name>p2</name>
</geneLocation>
<accession>A0A940Y4R5</accession>
<evidence type="ECO:0000259" key="2">
    <source>
        <dbReference type="Pfam" id="PF14452"/>
    </source>
</evidence>
<dbReference type="EMBL" id="JAGPYQ010000003">
    <property type="protein sequence ID" value="MBQ0855601.1"/>
    <property type="molecule type" value="Genomic_DNA"/>
</dbReference>
<comment type="caution">
    <text evidence="3">The sequence shown here is derived from an EMBL/GenBank/DDBJ whole genome shotgun (WGS) entry which is preliminary data.</text>
</comment>
<keyword evidence="3" id="KW-0614">Plasmid</keyword>